<organism evidence="2 3">
    <name type="scientific">Mycobacterium persicum</name>
    <dbReference type="NCBI Taxonomy" id="1487726"/>
    <lineage>
        <taxon>Bacteria</taxon>
        <taxon>Bacillati</taxon>
        <taxon>Actinomycetota</taxon>
        <taxon>Actinomycetes</taxon>
        <taxon>Mycobacteriales</taxon>
        <taxon>Mycobacteriaceae</taxon>
        <taxon>Mycobacterium</taxon>
    </lineage>
</organism>
<keyword evidence="1" id="KW-0472">Membrane</keyword>
<feature type="transmembrane region" description="Helical" evidence="1">
    <location>
        <begin position="20"/>
        <end position="41"/>
    </location>
</feature>
<name>A0ABY6RSP4_9MYCO</name>
<comment type="caution">
    <text evidence="2">The sequence shown here is derived from an EMBL/GenBank/DDBJ whole genome shotgun (WGS) entry which is preliminary data.</text>
</comment>
<evidence type="ECO:0000256" key="1">
    <source>
        <dbReference type="SAM" id="Phobius"/>
    </source>
</evidence>
<accession>A0ABY6RSP4</accession>
<keyword evidence="3" id="KW-1185">Reference proteome</keyword>
<dbReference type="Proteomes" id="UP000271464">
    <property type="component" value="Unassembled WGS sequence"/>
</dbReference>
<evidence type="ECO:0000313" key="2">
    <source>
        <dbReference type="EMBL" id="VBA33183.1"/>
    </source>
</evidence>
<evidence type="ECO:0008006" key="4">
    <source>
        <dbReference type="Google" id="ProtNLM"/>
    </source>
</evidence>
<gene>
    <name evidence="2" type="ORF">LAUMK4_05897</name>
</gene>
<evidence type="ECO:0000313" key="3">
    <source>
        <dbReference type="Proteomes" id="UP000271464"/>
    </source>
</evidence>
<keyword evidence="1" id="KW-1133">Transmembrane helix</keyword>
<keyword evidence="1" id="KW-0812">Transmembrane</keyword>
<proteinExistence type="predicted"/>
<dbReference type="EMBL" id="UPHM01000170">
    <property type="protein sequence ID" value="VBA33183.1"/>
    <property type="molecule type" value="Genomic_DNA"/>
</dbReference>
<reference evidence="2 3" key="1">
    <citation type="submission" date="2018-09" db="EMBL/GenBank/DDBJ databases">
        <authorList>
            <person name="Tagini F."/>
        </authorList>
    </citation>
    <scope>NUCLEOTIDE SEQUENCE [LARGE SCALE GENOMIC DNA]</scope>
    <source>
        <strain evidence="2 3">MK4</strain>
    </source>
</reference>
<protein>
    <recommendedName>
        <fullName evidence="4">Alanine and proline rich membrane protein</fullName>
    </recommendedName>
</protein>
<sequence>MAPPQALEPVPFYRPPRRPGWLTVSVTLALAVLLALGAAVMSAIKLTAPTPAATTTTVTAAPPAPPSYSQEQVAAAKKEACDASYVAAPSVNTAQGNYLSVAGDRQSPQYGPALANFQLVVGLETQYMQQHLPPATPTDVAAATNDYITALLALADAHTRGLSTHDAQPFVMGVRDAGAQLNKVCE</sequence>